<keyword evidence="7" id="KW-0229">DNA integration</keyword>
<reference evidence="14 15" key="1">
    <citation type="submission" date="2018-10" db="EMBL/GenBank/DDBJ databases">
        <title>Genome-centric metagenomics revealed C2 chemical producing, CO utilizing Clostridium with novel acetogenic gene cluster.</title>
        <authorList>
            <person name="Kang H."/>
            <person name="Park B."/>
            <person name="Choi I.G."/>
            <person name="Chang I.S."/>
        </authorList>
    </citation>
    <scope>NUCLEOTIDE SEQUENCE [LARGE SCALE GENOMIC DNA]</scope>
    <source>
        <strain evidence="14 15">H21-9</strain>
    </source>
</reference>
<evidence type="ECO:0000256" key="4">
    <source>
        <dbReference type="ARBA" id="ARBA00022490"/>
    </source>
</evidence>
<evidence type="ECO:0000256" key="8">
    <source>
        <dbReference type="ARBA" id="ARBA00023125"/>
    </source>
</evidence>
<evidence type="ECO:0000256" key="5">
    <source>
        <dbReference type="ARBA" id="ARBA00022618"/>
    </source>
</evidence>
<keyword evidence="6" id="KW-0159">Chromosome partition</keyword>
<dbReference type="PROSITE" id="PS51900">
    <property type="entry name" value="CB"/>
    <property type="match status" value="1"/>
</dbReference>
<dbReference type="InterPro" id="IPR004107">
    <property type="entry name" value="Integrase_SAM-like_N"/>
</dbReference>
<dbReference type="GO" id="GO:0007059">
    <property type="term" value="P:chromosome segregation"/>
    <property type="evidence" value="ECO:0007669"/>
    <property type="project" value="UniProtKB-KW"/>
</dbReference>
<evidence type="ECO:0000256" key="7">
    <source>
        <dbReference type="ARBA" id="ARBA00022908"/>
    </source>
</evidence>
<dbReference type="RefSeq" id="WP_122057655.1">
    <property type="nucleotide sequence ID" value="NZ_RFAQ01000001.1"/>
</dbReference>
<dbReference type="NCBIfam" id="NF040815">
    <property type="entry name" value="recomb_XerA_Arch"/>
    <property type="match status" value="1"/>
</dbReference>
<evidence type="ECO:0000256" key="2">
    <source>
        <dbReference type="ARBA" id="ARBA00004496"/>
    </source>
</evidence>
<keyword evidence="9" id="KW-0233">DNA recombination</keyword>
<dbReference type="Pfam" id="PF02899">
    <property type="entry name" value="Phage_int_SAM_1"/>
    <property type="match status" value="1"/>
</dbReference>
<dbReference type="GO" id="GO:0015074">
    <property type="term" value="P:DNA integration"/>
    <property type="evidence" value="ECO:0007669"/>
    <property type="project" value="UniProtKB-KW"/>
</dbReference>
<dbReference type="InterPro" id="IPR044068">
    <property type="entry name" value="CB"/>
</dbReference>
<gene>
    <name evidence="14" type="ORF">D9O40_00630</name>
</gene>
<dbReference type="InterPro" id="IPR002104">
    <property type="entry name" value="Integrase_catalytic"/>
</dbReference>
<comment type="caution">
    <text evidence="14">The sequence shown here is derived from an EMBL/GenBank/DDBJ whole genome shotgun (WGS) entry which is preliminary data.</text>
</comment>
<evidence type="ECO:0000256" key="1">
    <source>
        <dbReference type="ARBA" id="ARBA00003283"/>
    </source>
</evidence>
<dbReference type="PROSITE" id="PS51898">
    <property type="entry name" value="TYR_RECOMBINASE"/>
    <property type="match status" value="1"/>
</dbReference>
<dbReference type="Gene3D" id="1.10.150.130">
    <property type="match status" value="1"/>
</dbReference>
<evidence type="ECO:0000256" key="10">
    <source>
        <dbReference type="ARBA" id="ARBA00023306"/>
    </source>
</evidence>
<comment type="similarity">
    <text evidence="3">Belongs to the 'phage' integrase family.</text>
</comment>
<evidence type="ECO:0000256" key="6">
    <source>
        <dbReference type="ARBA" id="ARBA00022829"/>
    </source>
</evidence>
<sequence>MNCNEEVTIKLIGKLSSEFPELDQFKIRNVVDQILVNYEIYPVEKSLVASDIEEKIQYFLAVKKLDGASPLTIKNYKLQLLKFASFFHKTINSITTIDIRMYLAIVSSSRVKKTTLSNKISILKSFFGWLESEEMILKNPMRKIKNIKIDKHLRKSLTQDELELLRDACKTIRQHTLLEVLFSTGCRLSEAVNINIEDIKWDKGELNVIGKGSKERTVYLNSKAKLYIKKYLKERDKKGITNNALFISSKYPYGRLGNRAIEREMTKIAEAAGFSKSIYPHLIRHTTATLALFGGMKITSIQKILGHENLDTTMIYSEVSNDDVRSEFKKLNQ</sequence>
<feature type="domain" description="Core-binding (CB)" evidence="13">
    <location>
        <begin position="50"/>
        <end position="131"/>
    </location>
</feature>
<protein>
    <submittedName>
        <fullName evidence="14">Integrase</fullName>
    </submittedName>
</protein>
<keyword evidence="4" id="KW-0963">Cytoplasm</keyword>
<dbReference type="InterPro" id="IPR013762">
    <property type="entry name" value="Integrase-like_cat_sf"/>
</dbReference>
<dbReference type="GO" id="GO:0005737">
    <property type="term" value="C:cytoplasm"/>
    <property type="evidence" value="ECO:0007669"/>
    <property type="project" value="UniProtKB-SubCell"/>
</dbReference>
<evidence type="ECO:0000256" key="9">
    <source>
        <dbReference type="ARBA" id="ARBA00023172"/>
    </source>
</evidence>
<accession>A0A3M0T466</accession>
<evidence type="ECO:0000256" key="3">
    <source>
        <dbReference type="ARBA" id="ARBA00008857"/>
    </source>
</evidence>
<evidence type="ECO:0000259" key="12">
    <source>
        <dbReference type="PROSITE" id="PS51898"/>
    </source>
</evidence>
<dbReference type="AlphaFoldDB" id="A0A3M0T466"/>
<dbReference type="PANTHER" id="PTHR30349:SF77">
    <property type="entry name" value="TYROSINE RECOMBINASE XERC"/>
    <property type="match status" value="1"/>
</dbReference>
<dbReference type="InterPro" id="IPR011010">
    <property type="entry name" value="DNA_brk_join_enz"/>
</dbReference>
<dbReference type="Pfam" id="PF00589">
    <property type="entry name" value="Phage_integrase"/>
    <property type="match status" value="1"/>
</dbReference>
<keyword evidence="8 11" id="KW-0238">DNA-binding</keyword>
<dbReference type="GO" id="GO:0003677">
    <property type="term" value="F:DNA binding"/>
    <property type="evidence" value="ECO:0007669"/>
    <property type="project" value="UniProtKB-UniRule"/>
</dbReference>
<dbReference type="Gene3D" id="1.10.443.10">
    <property type="entry name" value="Intergrase catalytic core"/>
    <property type="match status" value="1"/>
</dbReference>
<evidence type="ECO:0000256" key="11">
    <source>
        <dbReference type="PROSITE-ProRule" id="PRU01248"/>
    </source>
</evidence>
<keyword evidence="10" id="KW-0131">Cell cycle</keyword>
<name>A0A3M0T466_9CLOT</name>
<evidence type="ECO:0000313" key="15">
    <source>
        <dbReference type="Proteomes" id="UP000277999"/>
    </source>
</evidence>
<dbReference type="PANTHER" id="PTHR30349">
    <property type="entry name" value="PHAGE INTEGRASE-RELATED"/>
    <property type="match status" value="1"/>
</dbReference>
<dbReference type="GO" id="GO:0006310">
    <property type="term" value="P:DNA recombination"/>
    <property type="evidence" value="ECO:0007669"/>
    <property type="project" value="UniProtKB-KW"/>
</dbReference>
<feature type="domain" description="Tyr recombinase" evidence="12">
    <location>
        <begin position="152"/>
        <end position="329"/>
    </location>
</feature>
<dbReference type="InterPro" id="IPR010998">
    <property type="entry name" value="Integrase_recombinase_N"/>
</dbReference>
<proteinExistence type="inferred from homology"/>
<dbReference type="SUPFAM" id="SSF56349">
    <property type="entry name" value="DNA breaking-rejoining enzymes"/>
    <property type="match status" value="1"/>
</dbReference>
<comment type="subcellular location">
    <subcellularLocation>
        <location evidence="2">Cytoplasm</location>
    </subcellularLocation>
</comment>
<dbReference type="EMBL" id="RFAQ01000001">
    <property type="protein sequence ID" value="RMD04891.1"/>
    <property type="molecule type" value="Genomic_DNA"/>
</dbReference>
<dbReference type="InterPro" id="IPR050090">
    <property type="entry name" value="Tyrosine_recombinase_XerCD"/>
</dbReference>
<evidence type="ECO:0000313" key="14">
    <source>
        <dbReference type="EMBL" id="RMD04891.1"/>
    </source>
</evidence>
<dbReference type="GO" id="GO:0051301">
    <property type="term" value="P:cell division"/>
    <property type="evidence" value="ECO:0007669"/>
    <property type="project" value="UniProtKB-KW"/>
</dbReference>
<dbReference type="Proteomes" id="UP000277999">
    <property type="component" value="Unassembled WGS sequence"/>
</dbReference>
<evidence type="ECO:0000259" key="13">
    <source>
        <dbReference type="PROSITE" id="PS51900"/>
    </source>
</evidence>
<keyword evidence="5" id="KW-0132">Cell division</keyword>
<organism evidence="14 15">
    <name type="scientific">Clostridium autoethanogenum</name>
    <dbReference type="NCBI Taxonomy" id="84023"/>
    <lineage>
        <taxon>Bacteria</taxon>
        <taxon>Bacillati</taxon>
        <taxon>Bacillota</taxon>
        <taxon>Clostridia</taxon>
        <taxon>Eubacteriales</taxon>
        <taxon>Clostridiaceae</taxon>
        <taxon>Clostridium</taxon>
    </lineage>
</organism>
<comment type="function">
    <text evidence="1">Site-specific tyrosine recombinase, which acts by catalyzing the cutting and rejoining of the recombining DNA molecules.</text>
</comment>